<sequence>MAHNVLTSTFYLDRDSKFEKEKPYELRFPPPKGFPARNCTWSKYEQIKVTDIRGNEDDYNLDQNGFQLCRLKTSLSAEDFGNNQKVEQIYLKEVAQCLKQVLKAYRVLVFDYSIRKSIPGYPISDGKGNQYETPATIVHIDTTEAWTEHMNAIYEEKLDGLCAGPRYLYVNVWKPIRGPVKKWPLMLCDWNTYEPKTDVISRDLVFGDGEVESTVAYYSPDHTYYYLSDQYEDEVWMMVQSDSTTGKGVLHTAFDSPLTTMDDPERESIEVRCMVYF</sequence>
<dbReference type="Proteomes" id="UP001281147">
    <property type="component" value="Unassembled WGS sequence"/>
</dbReference>
<keyword evidence="2" id="KW-1185">Reference proteome</keyword>
<evidence type="ECO:0000313" key="1">
    <source>
        <dbReference type="EMBL" id="KAK3724401.1"/>
    </source>
</evidence>
<proteinExistence type="predicted"/>
<accession>A0ACC3NWW5</accession>
<name>A0ACC3NWW5_9PEZI</name>
<evidence type="ECO:0000313" key="2">
    <source>
        <dbReference type="Proteomes" id="UP001281147"/>
    </source>
</evidence>
<organism evidence="1 2">
    <name type="scientific">Vermiconidia calcicola</name>
    <dbReference type="NCBI Taxonomy" id="1690605"/>
    <lineage>
        <taxon>Eukaryota</taxon>
        <taxon>Fungi</taxon>
        <taxon>Dikarya</taxon>
        <taxon>Ascomycota</taxon>
        <taxon>Pezizomycotina</taxon>
        <taxon>Dothideomycetes</taxon>
        <taxon>Dothideomycetidae</taxon>
        <taxon>Mycosphaerellales</taxon>
        <taxon>Extremaceae</taxon>
        <taxon>Vermiconidia</taxon>
    </lineage>
</organism>
<dbReference type="EMBL" id="JAUTXU010000005">
    <property type="protein sequence ID" value="KAK3724401.1"/>
    <property type="molecule type" value="Genomic_DNA"/>
</dbReference>
<comment type="caution">
    <text evidence="1">The sequence shown here is derived from an EMBL/GenBank/DDBJ whole genome shotgun (WGS) entry which is preliminary data.</text>
</comment>
<reference evidence="1" key="1">
    <citation type="submission" date="2023-07" db="EMBL/GenBank/DDBJ databases">
        <title>Black Yeasts Isolated from many extreme environments.</title>
        <authorList>
            <person name="Coleine C."/>
            <person name="Stajich J.E."/>
            <person name="Selbmann L."/>
        </authorList>
    </citation>
    <scope>NUCLEOTIDE SEQUENCE</scope>
    <source>
        <strain evidence="1">CCFEE 5714</strain>
    </source>
</reference>
<protein>
    <submittedName>
        <fullName evidence="1">Uncharacterized protein</fullName>
    </submittedName>
</protein>
<gene>
    <name evidence="1" type="ORF">LTR37_001025</name>
</gene>